<reference evidence="1 2" key="1">
    <citation type="submission" date="2019-02" db="EMBL/GenBank/DDBJ databases">
        <authorList>
            <person name="He Y."/>
            <person name="Shi H."/>
            <person name="Li J."/>
            <person name="Sun Y."/>
        </authorList>
    </citation>
    <scope>NUCLEOTIDE SEQUENCE [LARGE SCALE GENOMIC DNA]</scope>
</reference>
<dbReference type="KEGG" id="vg:55614812"/>
<evidence type="ECO:0000313" key="1">
    <source>
        <dbReference type="EMBL" id="QBP06338.1"/>
    </source>
</evidence>
<proteinExistence type="predicted"/>
<dbReference type="RefSeq" id="YP_009844488.1">
    <property type="nucleotide sequence ID" value="NC_048755.1"/>
</dbReference>
<dbReference type="Proteomes" id="UP000294655">
    <property type="component" value="Segment"/>
</dbReference>
<dbReference type="GeneID" id="55614812"/>
<sequence>MSLERYKAMRDKVGELLNELDSLIANNTQWQVIDSHVESIKARAKKENLKMRRGAKANGKIYFSQGRCSPASRALGYIPCNGFTLVTCSGIPIWKLLQMRIPVEFLEEIKSSQKIFSYDSVNFTIMRPGK</sequence>
<name>A0A482IFJ2_9CAUD</name>
<dbReference type="EMBL" id="MK580972">
    <property type="protein sequence ID" value="QBP06338.1"/>
    <property type="molecule type" value="Genomic_DNA"/>
</dbReference>
<organism evidence="1 2">
    <name type="scientific">Stenotrophomonas phage YB07</name>
    <dbReference type="NCBI Taxonomy" id="2555548"/>
    <lineage>
        <taxon>Viruses</taxon>
        <taxon>Duplodnaviria</taxon>
        <taxon>Heunggongvirae</taxon>
        <taxon>Uroviricota</taxon>
        <taxon>Caudoviricetes</taxon>
        <taxon>Menderavirus</taxon>
        <taxon>Menderavirus IMESM1</taxon>
    </lineage>
</organism>
<evidence type="ECO:0000313" key="2">
    <source>
        <dbReference type="Proteomes" id="UP000294655"/>
    </source>
</evidence>
<accession>A0A482IFJ2</accession>
<protein>
    <submittedName>
        <fullName evidence="1">Uncharacterized protein</fullName>
    </submittedName>
</protein>